<dbReference type="Pfam" id="PF12937">
    <property type="entry name" value="F-box-like"/>
    <property type="match status" value="1"/>
</dbReference>
<organism evidence="2 3">
    <name type="scientific">Leucosporidium creatinivorum</name>
    <dbReference type="NCBI Taxonomy" id="106004"/>
    <lineage>
        <taxon>Eukaryota</taxon>
        <taxon>Fungi</taxon>
        <taxon>Dikarya</taxon>
        <taxon>Basidiomycota</taxon>
        <taxon>Pucciniomycotina</taxon>
        <taxon>Microbotryomycetes</taxon>
        <taxon>Leucosporidiales</taxon>
        <taxon>Leucosporidium</taxon>
    </lineage>
</organism>
<dbReference type="OrthoDB" id="270763at2759"/>
<name>A0A1Y2EL04_9BASI</name>
<dbReference type="AlphaFoldDB" id="A0A1Y2EL04"/>
<accession>A0A1Y2EL04</accession>
<evidence type="ECO:0000313" key="2">
    <source>
        <dbReference type="EMBL" id="ORY72232.1"/>
    </source>
</evidence>
<protein>
    <recommendedName>
        <fullName evidence="1">F-box domain-containing protein</fullName>
    </recommendedName>
</protein>
<evidence type="ECO:0000313" key="3">
    <source>
        <dbReference type="Proteomes" id="UP000193467"/>
    </source>
</evidence>
<comment type="caution">
    <text evidence="2">The sequence shown here is derived from an EMBL/GenBank/DDBJ whole genome shotgun (WGS) entry which is preliminary data.</text>
</comment>
<dbReference type="InterPro" id="IPR001810">
    <property type="entry name" value="F-box_dom"/>
</dbReference>
<feature type="domain" description="F-box" evidence="1">
    <location>
        <begin position="4"/>
        <end position="56"/>
    </location>
</feature>
<dbReference type="InParanoid" id="A0A1Y2EL04"/>
<proteinExistence type="predicted"/>
<sequence>MPMPTLPPEIISLILAHVHGFDVSPEKSDKRLARCCRVSKAFLTLARAELYRQLYLHYNSRNLLDGTPFNSPSARILRTLASHPQISALVRSLTVDVTGSEGYYAEAVIQTLLGACTGMVQLSFRLPDSEGRMPESVKGRLLGVASRLVKLVVYGSQWAQDFAQILSEFASLRHLHLYPLAFDTLPSAPSFQLVKFGGSIRARQQNIGTLHHLLSSSHNSLVELYVRTTGILAGKEALDLSPFIALRRLEVYTSCDVHDVRSLARIKAFVKTLPARLDRLGTSYNSGDTAPPDLESLDYLRILPPGLRALALSSTPFSTPYLLKTLSDTSCLSSATEVELDPRLWDVERGRYNRRPLAELYKINKVAEKRGIKAYWLRAVIEEWETTEAVSESDEEEEE</sequence>
<evidence type="ECO:0000259" key="1">
    <source>
        <dbReference type="Pfam" id="PF12937"/>
    </source>
</evidence>
<dbReference type="EMBL" id="MCGR01000053">
    <property type="protein sequence ID" value="ORY72232.1"/>
    <property type="molecule type" value="Genomic_DNA"/>
</dbReference>
<reference evidence="2 3" key="1">
    <citation type="submission" date="2016-07" db="EMBL/GenBank/DDBJ databases">
        <title>Pervasive Adenine N6-methylation of Active Genes in Fungi.</title>
        <authorList>
            <consortium name="DOE Joint Genome Institute"/>
            <person name="Mondo S.J."/>
            <person name="Dannebaum R.O."/>
            <person name="Kuo R.C."/>
            <person name="Labutti K."/>
            <person name="Haridas S."/>
            <person name="Kuo A."/>
            <person name="Salamov A."/>
            <person name="Ahrendt S.R."/>
            <person name="Lipzen A."/>
            <person name="Sullivan W."/>
            <person name="Andreopoulos W.B."/>
            <person name="Clum A."/>
            <person name="Lindquist E."/>
            <person name="Daum C."/>
            <person name="Ramamoorthy G.K."/>
            <person name="Gryganskyi A."/>
            <person name="Culley D."/>
            <person name="Magnuson J.K."/>
            <person name="James T.Y."/>
            <person name="O'Malley M.A."/>
            <person name="Stajich J.E."/>
            <person name="Spatafora J.W."/>
            <person name="Visel A."/>
            <person name="Grigoriev I.V."/>
        </authorList>
    </citation>
    <scope>NUCLEOTIDE SEQUENCE [LARGE SCALE GENOMIC DNA]</scope>
    <source>
        <strain evidence="2 3">62-1032</strain>
    </source>
</reference>
<dbReference type="Proteomes" id="UP000193467">
    <property type="component" value="Unassembled WGS sequence"/>
</dbReference>
<gene>
    <name evidence="2" type="ORF">BCR35DRAFT_354469</name>
</gene>
<keyword evidence="3" id="KW-1185">Reference proteome</keyword>